<feature type="compositionally biased region" description="Basic and acidic residues" evidence="1">
    <location>
        <begin position="1"/>
        <end position="10"/>
    </location>
</feature>
<reference evidence="4" key="1">
    <citation type="submission" date="2020-09" db="EMBL/GenBank/DDBJ databases">
        <title>Whole genome shotgun sequence of Streptomyces cinnamonensis NBRC 15873.</title>
        <authorList>
            <person name="Komaki H."/>
            <person name="Tamura T."/>
        </authorList>
    </citation>
    <scope>NUCLEOTIDE SEQUENCE [LARGE SCALE GENOMIC DNA]</scope>
    <source>
        <strain evidence="4">NBRC 15873</strain>
    </source>
</reference>
<feature type="region of interest" description="Disordered" evidence="1">
    <location>
        <begin position="1"/>
        <end position="20"/>
    </location>
</feature>
<evidence type="ECO:0000313" key="4">
    <source>
        <dbReference type="Proteomes" id="UP000660554"/>
    </source>
</evidence>
<dbReference type="InterPro" id="IPR036374">
    <property type="entry name" value="OxRdtase_Mopterin-bd_sf"/>
</dbReference>
<dbReference type="SUPFAM" id="SSF56524">
    <property type="entry name" value="Oxidoreductase molybdopterin-binding domain"/>
    <property type="match status" value="1"/>
</dbReference>
<sequence>MRSALPRHDTAAPAPALKPGEVRVTGQVDKPSTLTLAALRALPQTSVEVEYTSAKGRQKHTYQGVLLHDVLRDAQPRFDASKKNGQLRGIVAATGAGDYRAVFAWAELDPGFAKSQILLAVAEDGKPFDDAAGPRLVVPQDTKGGRYVSELNQLWVGTVDATVDGAGGASGAGN</sequence>
<name>A0ABQ3NKY3_STRVG</name>
<dbReference type="EMBL" id="BNDV01000008">
    <property type="protein sequence ID" value="GHI13424.1"/>
    <property type="molecule type" value="Genomic_DNA"/>
</dbReference>
<dbReference type="InterPro" id="IPR000572">
    <property type="entry name" value="OxRdtase_Mopterin-bd_dom"/>
</dbReference>
<proteinExistence type="predicted"/>
<dbReference type="Gene3D" id="3.90.420.10">
    <property type="entry name" value="Oxidoreductase, molybdopterin-binding domain"/>
    <property type="match status" value="1"/>
</dbReference>
<organism evidence="3 4">
    <name type="scientific">Streptomyces virginiae</name>
    <name type="common">Streptomyces cinnamonensis</name>
    <dbReference type="NCBI Taxonomy" id="1961"/>
    <lineage>
        <taxon>Bacteria</taxon>
        <taxon>Bacillati</taxon>
        <taxon>Actinomycetota</taxon>
        <taxon>Actinomycetes</taxon>
        <taxon>Kitasatosporales</taxon>
        <taxon>Streptomycetaceae</taxon>
        <taxon>Streptomyces</taxon>
    </lineage>
</organism>
<accession>A0ABQ3NKY3</accession>
<dbReference type="Proteomes" id="UP000660554">
    <property type="component" value="Unassembled WGS sequence"/>
</dbReference>
<protein>
    <recommendedName>
        <fullName evidence="2">Oxidoreductase molybdopterin-binding domain-containing protein</fullName>
    </recommendedName>
</protein>
<evidence type="ECO:0000259" key="2">
    <source>
        <dbReference type="Pfam" id="PF00174"/>
    </source>
</evidence>
<dbReference type="GeneID" id="86959294"/>
<feature type="domain" description="Oxidoreductase molybdopterin-binding" evidence="2">
    <location>
        <begin position="21"/>
        <end position="157"/>
    </location>
</feature>
<comment type="caution">
    <text evidence="3">The sequence shown here is derived from an EMBL/GenBank/DDBJ whole genome shotgun (WGS) entry which is preliminary data.</text>
</comment>
<dbReference type="Pfam" id="PF00174">
    <property type="entry name" value="Oxidored_molyb"/>
    <property type="match status" value="1"/>
</dbReference>
<keyword evidence="4" id="KW-1185">Reference proteome</keyword>
<dbReference type="RefSeq" id="WP_246555925.1">
    <property type="nucleotide sequence ID" value="NZ_BMRU01000051.1"/>
</dbReference>
<evidence type="ECO:0000256" key="1">
    <source>
        <dbReference type="SAM" id="MobiDB-lite"/>
    </source>
</evidence>
<evidence type="ECO:0000313" key="3">
    <source>
        <dbReference type="EMBL" id="GHI13424.1"/>
    </source>
</evidence>
<gene>
    <name evidence="3" type="ORF">Scinn_28870</name>
</gene>